<organism evidence="8 9">
    <name type="scientific">Oliverpabstia intestinalis</name>
    <dbReference type="NCBI Taxonomy" id="2606633"/>
    <lineage>
        <taxon>Bacteria</taxon>
        <taxon>Bacillati</taxon>
        <taxon>Bacillota</taxon>
        <taxon>Clostridia</taxon>
        <taxon>Lachnospirales</taxon>
        <taxon>Lachnospiraceae</taxon>
        <taxon>Oliverpabstia</taxon>
    </lineage>
</organism>
<dbReference type="RefSeq" id="WP_154433181.1">
    <property type="nucleotide sequence ID" value="NZ_VUMS01000051.1"/>
</dbReference>
<dbReference type="GO" id="GO:0032259">
    <property type="term" value="P:methylation"/>
    <property type="evidence" value="ECO:0007669"/>
    <property type="project" value="UniProtKB-KW"/>
</dbReference>
<evidence type="ECO:0000313" key="9">
    <source>
        <dbReference type="Proteomes" id="UP000440513"/>
    </source>
</evidence>
<dbReference type="GO" id="GO:0005694">
    <property type="term" value="C:chromosome"/>
    <property type="evidence" value="ECO:0007669"/>
    <property type="project" value="UniProtKB-SubCell"/>
</dbReference>
<evidence type="ECO:0000256" key="4">
    <source>
        <dbReference type="ARBA" id="ARBA00022679"/>
    </source>
</evidence>
<comment type="caution">
    <text evidence="8">The sequence shown here is derived from an EMBL/GenBank/DDBJ whole genome shotgun (WGS) entry which is preliminary data.</text>
</comment>
<keyword evidence="2" id="KW-0158">Chromosome</keyword>
<gene>
    <name evidence="8" type="ORF">FYJ57_14455</name>
</gene>
<evidence type="ECO:0000256" key="1">
    <source>
        <dbReference type="ARBA" id="ARBA00004286"/>
    </source>
</evidence>
<dbReference type="SMART" id="SM00317">
    <property type="entry name" value="SET"/>
    <property type="match status" value="1"/>
</dbReference>
<proteinExistence type="predicted"/>
<evidence type="ECO:0000259" key="7">
    <source>
        <dbReference type="PROSITE" id="PS50868"/>
    </source>
</evidence>
<evidence type="ECO:0000313" key="8">
    <source>
        <dbReference type="EMBL" id="MST67871.1"/>
    </source>
</evidence>
<keyword evidence="4" id="KW-0808">Transferase</keyword>
<dbReference type="InterPro" id="IPR050777">
    <property type="entry name" value="SET2_Histone-Lys_MeTrsfase"/>
</dbReference>
<dbReference type="InterPro" id="IPR003616">
    <property type="entry name" value="Post-SET_dom"/>
</dbReference>
<keyword evidence="3" id="KW-0489">Methyltransferase</keyword>
<dbReference type="SUPFAM" id="SSF82199">
    <property type="entry name" value="SET domain"/>
    <property type="match status" value="1"/>
</dbReference>
<name>A0A7X2P5I7_9FIRM</name>
<evidence type="ECO:0000259" key="6">
    <source>
        <dbReference type="PROSITE" id="PS50280"/>
    </source>
</evidence>
<comment type="subcellular location">
    <subcellularLocation>
        <location evidence="1">Chromosome</location>
    </subcellularLocation>
</comment>
<reference evidence="8 9" key="1">
    <citation type="submission" date="2019-08" db="EMBL/GenBank/DDBJ databases">
        <title>In-depth cultivation of the pig gut microbiome towards novel bacterial diversity and tailored functional studies.</title>
        <authorList>
            <person name="Wylensek D."/>
            <person name="Hitch T.C.A."/>
            <person name="Clavel T."/>
        </authorList>
    </citation>
    <scope>NUCLEOTIDE SEQUENCE [LARGE SCALE GENOMIC DNA]</scope>
    <source>
        <strain evidence="8 9">BSM-380-WT-5A</strain>
    </source>
</reference>
<accession>A0A7X2P5I7</accession>
<evidence type="ECO:0000256" key="3">
    <source>
        <dbReference type="ARBA" id="ARBA00022603"/>
    </source>
</evidence>
<keyword evidence="9" id="KW-1185">Reference proteome</keyword>
<sequence>MKSYVSEKIEIRDSVIHGKGMFAKQHIKKDEIVFIKGGHILSREELFTSEKINSYLPIADNFFIAACSPDEEEQIKLFNNHSCEPNCGLRGEITFIAIKDIYPNEELTCDYAFIDDEDYSFKCNCGSPSCRKVVTGRDWKIPQLQRKYYEYFAEYLKKKIDAVM</sequence>
<dbReference type="Proteomes" id="UP000440513">
    <property type="component" value="Unassembled WGS sequence"/>
</dbReference>
<dbReference type="EMBL" id="VUMS01000051">
    <property type="protein sequence ID" value="MST67871.1"/>
    <property type="molecule type" value="Genomic_DNA"/>
</dbReference>
<dbReference type="Pfam" id="PF00856">
    <property type="entry name" value="SET"/>
    <property type="match status" value="1"/>
</dbReference>
<dbReference type="InterPro" id="IPR046341">
    <property type="entry name" value="SET_dom_sf"/>
</dbReference>
<dbReference type="GO" id="GO:0008168">
    <property type="term" value="F:methyltransferase activity"/>
    <property type="evidence" value="ECO:0007669"/>
    <property type="project" value="UniProtKB-KW"/>
</dbReference>
<keyword evidence="5" id="KW-0949">S-adenosyl-L-methionine</keyword>
<dbReference type="PANTHER" id="PTHR22884">
    <property type="entry name" value="SET DOMAIN PROTEINS"/>
    <property type="match status" value="1"/>
</dbReference>
<dbReference type="PROSITE" id="PS50868">
    <property type="entry name" value="POST_SET"/>
    <property type="match status" value="1"/>
</dbReference>
<feature type="domain" description="Post-SET" evidence="7">
    <location>
        <begin position="119"/>
        <end position="135"/>
    </location>
</feature>
<evidence type="ECO:0000256" key="2">
    <source>
        <dbReference type="ARBA" id="ARBA00022454"/>
    </source>
</evidence>
<dbReference type="Gene3D" id="2.170.270.10">
    <property type="entry name" value="SET domain"/>
    <property type="match status" value="1"/>
</dbReference>
<evidence type="ECO:0000256" key="5">
    <source>
        <dbReference type="ARBA" id="ARBA00022691"/>
    </source>
</evidence>
<feature type="domain" description="SET" evidence="6">
    <location>
        <begin position="7"/>
        <end position="112"/>
    </location>
</feature>
<protein>
    <submittedName>
        <fullName evidence="8">SET domain-containing protein</fullName>
    </submittedName>
</protein>
<dbReference type="AlphaFoldDB" id="A0A7X2P5I7"/>
<dbReference type="InterPro" id="IPR001214">
    <property type="entry name" value="SET_dom"/>
</dbReference>
<dbReference type="PROSITE" id="PS50280">
    <property type="entry name" value="SET"/>
    <property type="match status" value="1"/>
</dbReference>